<comment type="caution">
    <text evidence="1">The sequence shown here is derived from an EMBL/GenBank/DDBJ whole genome shotgun (WGS) entry which is preliminary data.</text>
</comment>
<accession>A0A510WT22</accession>
<organism evidence="1 2">
    <name type="scientific">Ligilactobacillus aviarius</name>
    <dbReference type="NCBI Taxonomy" id="1606"/>
    <lineage>
        <taxon>Bacteria</taxon>
        <taxon>Bacillati</taxon>
        <taxon>Bacillota</taxon>
        <taxon>Bacilli</taxon>
        <taxon>Lactobacillales</taxon>
        <taxon>Lactobacillaceae</taxon>
        <taxon>Ligilactobacillus</taxon>
    </lineage>
</organism>
<sequence length="57" mass="6706">MNLKCKLTTDELIELAETGKVRNIVLDSTAKIVLHECLNMLKFEKYYYEGEKKRNAR</sequence>
<dbReference type="Proteomes" id="UP000321722">
    <property type="component" value="Unassembled WGS sequence"/>
</dbReference>
<keyword evidence="2" id="KW-1185">Reference proteome</keyword>
<name>A0A510WT22_9LACO</name>
<protein>
    <submittedName>
        <fullName evidence="1">Uncharacterized protein</fullName>
    </submittedName>
</protein>
<evidence type="ECO:0000313" key="1">
    <source>
        <dbReference type="EMBL" id="GEK42336.1"/>
    </source>
</evidence>
<reference evidence="1 2" key="1">
    <citation type="submission" date="2019-07" db="EMBL/GenBank/DDBJ databases">
        <title>Whole genome shotgun sequence of Lactobacillus aviarius subsp. aviarius NBRC 102162.</title>
        <authorList>
            <person name="Hosoyama A."/>
            <person name="Uohara A."/>
            <person name="Ohji S."/>
            <person name="Ichikawa N."/>
        </authorList>
    </citation>
    <scope>NUCLEOTIDE SEQUENCE [LARGE SCALE GENOMIC DNA]</scope>
    <source>
        <strain evidence="1 2">NBRC 102162</strain>
    </source>
</reference>
<dbReference type="EMBL" id="BJUI01000018">
    <property type="protein sequence ID" value="GEK42336.1"/>
    <property type="molecule type" value="Genomic_DNA"/>
</dbReference>
<evidence type="ECO:0000313" key="2">
    <source>
        <dbReference type="Proteomes" id="UP000321722"/>
    </source>
</evidence>
<proteinExistence type="predicted"/>
<gene>
    <name evidence="1" type="ORF">LAV01_11680</name>
</gene>
<dbReference type="AlphaFoldDB" id="A0A510WT22"/>